<name>A0A4Y1WVN9_9BACT</name>
<evidence type="ECO:0000313" key="1">
    <source>
        <dbReference type="EMBL" id="BBL04775.1"/>
    </source>
</evidence>
<dbReference type="AlphaFoldDB" id="A0A4Y1WVN9"/>
<organism evidence="1 2">
    <name type="scientific">Alistipes communis</name>
    <dbReference type="NCBI Taxonomy" id="2585118"/>
    <lineage>
        <taxon>Bacteria</taxon>
        <taxon>Pseudomonadati</taxon>
        <taxon>Bacteroidota</taxon>
        <taxon>Bacteroidia</taxon>
        <taxon>Bacteroidales</taxon>
        <taxon>Rikenellaceae</taxon>
        <taxon>Alistipes</taxon>
    </lineage>
</organism>
<accession>A0A4Y1XN70</accession>
<evidence type="ECO:0000313" key="2">
    <source>
        <dbReference type="Proteomes" id="UP000318946"/>
    </source>
</evidence>
<protein>
    <submittedName>
        <fullName evidence="1">Uncharacterized protein</fullName>
    </submittedName>
</protein>
<keyword evidence="2" id="KW-1185">Reference proteome</keyword>
<dbReference type="EMBL" id="AP019735">
    <property type="protein sequence ID" value="BBL04775.1"/>
    <property type="molecule type" value="Genomic_DNA"/>
</dbReference>
<reference evidence="2" key="1">
    <citation type="submission" date="2019-06" db="EMBL/GenBank/DDBJ databases">
        <title>Alistipes onderdonkii subsp. vulgaris subsp. nov., Alistipes dispar sp. nov. and Alistipes communis sp. nov., isolated from human faeces, and creation of Alistipes onderdonkii subsp. onderdonkii subsp. nov.</title>
        <authorList>
            <person name="Sakamoto M."/>
            <person name="Ikeyama N."/>
            <person name="Ogata Y."/>
            <person name="Suda W."/>
            <person name="Iino T."/>
            <person name="Hattori M."/>
            <person name="Ohkuma M."/>
        </authorList>
    </citation>
    <scope>NUCLEOTIDE SEQUENCE [LARGE SCALE GENOMIC DNA]</scope>
    <source>
        <strain evidence="2">5CBH24</strain>
    </source>
</reference>
<proteinExistence type="predicted"/>
<sequence length="72" mass="8262">MPTLPNNGTLRPTTPLYYPLLKLHSMKHEKEKAVYVLPRIEATDVAVERGFEGSWAGESDNEEYDIEKEIWG</sequence>
<dbReference type="KEGG" id="acou:A5CBH24_20880"/>
<dbReference type="Proteomes" id="UP000318946">
    <property type="component" value="Chromosome"/>
</dbReference>
<gene>
    <name evidence="1" type="ORF">A5CBH24_20880</name>
</gene>
<accession>A0A4Y1WVN9</accession>